<proteinExistence type="inferred from homology"/>
<name>E3QLE4_COLGM</name>
<dbReference type="InterPro" id="IPR023828">
    <property type="entry name" value="Peptidase_S8_Ser-AS"/>
</dbReference>
<dbReference type="PANTHER" id="PTHR43806:SF11">
    <property type="entry name" value="CEREVISIN-RELATED"/>
    <property type="match status" value="1"/>
</dbReference>
<dbReference type="InterPro" id="IPR050131">
    <property type="entry name" value="Peptidase_S8_subtilisin-like"/>
</dbReference>
<dbReference type="PRINTS" id="PR00723">
    <property type="entry name" value="SUBTILISIN"/>
</dbReference>
<dbReference type="GeneID" id="24412022"/>
<organism evidence="8">
    <name type="scientific">Colletotrichum graminicola (strain M1.001 / M2 / FGSC 10212)</name>
    <name type="common">Maize anthracnose fungus</name>
    <name type="synonym">Glomerella graminicola</name>
    <dbReference type="NCBI Taxonomy" id="645133"/>
    <lineage>
        <taxon>Eukaryota</taxon>
        <taxon>Fungi</taxon>
        <taxon>Dikarya</taxon>
        <taxon>Ascomycota</taxon>
        <taxon>Pezizomycotina</taxon>
        <taxon>Sordariomycetes</taxon>
        <taxon>Hypocreomycetidae</taxon>
        <taxon>Glomerellales</taxon>
        <taxon>Glomerellaceae</taxon>
        <taxon>Colletotrichum</taxon>
        <taxon>Colletotrichum graminicola species complex</taxon>
    </lineage>
</organism>
<dbReference type="Gene3D" id="3.40.50.200">
    <property type="entry name" value="Peptidase S8/S53 domain"/>
    <property type="match status" value="1"/>
</dbReference>
<dbReference type="STRING" id="645133.E3QLE4"/>
<dbReference type="VEuPathDB" id="FungiDB:GLRG_06657"/>
<sequence length="538" mass="56228">MLAVAEDPTQKADFETFLAPFAQPGTMKDLSKEFDSPEDLGIYVLLTTEDNAAIIRKDPRVLSIDLDVDSGFDEPSTAAPDQSEQITLDTFDGFVIQTPSQDALGDLSLPLPVNVQGFTPSNVPGYAYQQEAGKGVTVYVLDTGANPAHDDFAKAEGNKRWLFASEDTAEDDKNGHGSCVQSLVNGPLFGVAKAADIVIVKLGARFTLDNILFGLLLVYQDVIKNKLQGKAVVNMSLGSQLLVPSTNNQGKNPGFILPQAIAGYNSTIQLLIDEDVVVVAASGNSRDEPGGSEFVTAFPAFLGRQLNMIAVGAVTAEGKREDYSQGVPRELDTSAVGTTVCASNLGNADVEKTGTSMSAPLVSGMIAVWLSSAQYRARLQVPGQVAANVKQLVRELSYNRFGGGDTPVAWNGVDVFTCNSGISGSAKLRARAGQCVINSTSTALPTASPPPQPPSATVPVVVSTMTPPPPAQTPLPCYNFNVDAYGYCCATADSPCGDGVGTCWLPFTGVGVGGGGDGINLLPTGARCPPPPGAKDDF</sequence>
<evidence type="ECO:0000259" key="6">
    <source>
        <dbReference type="Pfam" id="PF00082"/>
    </source>
</evidence>
<dbReference type="PROSITE" id="PS00138">
    <property type="entry name" value="SUBTILASE_SER"/>
    <property type="match status" value="1"/>
</dbReference>
<dbReference type="AlphaFoldDB" id="E3QLE4"/>
<evidence type="ECO:0000313" key="7">
    <source>
        <dbReference type="EMBL" id="EFQ31682.1"/>
    </source>
</evidence>
<dbReference type="InterPro" id="IPR015500">
    <property type="entry name" value="Peptidase_S8_subtilisin-rel"/>
</dbReference>
<evidence type="ECO:0000256" key="2">
    <source>
        <dbReference type="ARBA" id="ARBA00022670"/>
    </source>
</evidence>
<dbReference type="eggNOG" id="KOG1153">
    <property type="taxonomic scope" value="Eukaryota"/>
</dbReference>
<feature type="active site" description="Charge relay system" evidence="5">
    <location>
        <position position="356"/>
    </location>
</feature>
<gene>
    <name evidence="7" type="ORF">GLRG_06657</name>
</gene>
<dbReference type="GO" id="GO:0006508">
    <property type="term" value="P:proteolysis"/>
    <property type="evidence" value="ECO:0007669"/>
    <property type="project" value="UniProtKB-KW"/>
</dbReference>
<evidence type="ECO:0000313" key="8">
    <source>
        <dbReference type="Proteomes" id="UP000008782"/>
    </source>
</evidence>
<keyword evidence="3 5" id="KW-0378">Hydrolase</keyword>
<feature type="domain" description="Peptidase S8/S53" evidence="6">
    <location>
        <begin position="133"/>
        <end position="375"/>
    </location>
</feature>
<keyword evidence="2 5" id="KW-0645">Protease</keyword>
<evidence type="ECO:0000256" key="3">
    <source>
        <dbReference type="ARBA" id="ARBA00022801"/>
    </source>
</evidence>
<evidence type="ECO:0000256" key="4">
    <source>
        <dbReference type="ARBA" id="ARBA00022825"/>
    </source>
</evidence>
<dbReference type="EMBL" id="GG697357">
    <property type="protein sequence ID" value="EFQ31682.1"/>
    <property type="molecule type" value="Genomic_DNA"/>
</dbReference>
<feature type="active site" description="Charge relay system" evidence="5">
    <location>
        <position position="176"/>
    </location>
</feature>
<comment type="similarity">
    <text evidence="1 5">Belongs to the peptidase S8 family.</text>
</comment>
<dbReference type="PROSITE" id="PS51892">
    <property type="entry name" value="SUBTILASE"/>
    <property type="match status" value="1"/>
</dbReference>
<dbReference type="Pfam" id="PF00082">
    <property type="entry name" value="Peptidase_S8"/>
    <property type="match status" value="1"/>
</dbReference>
<protein>
    <submittedName>
        <fullName evidence="7">Subtilase</fullName>
    </submittedName>
</protein>
<reference evidence="8" key="1">
    <citation type="journal article" date="2012" name="Nat. Genet.">
        <title>Lifestyle transitions in plant pathogenic Colletotrichum fungi deciphered by genome and transcriptome analyses.</title>
        <authorList>
            <person name="O'Connell R.J."/>
            <person name="Thon M.R."/>
            <person name="Hacquard S."/>
            <person name="Amyotte S.G."/>
            <person name="Kleemann J."/>
            <person name="Torres M.F."/>
            <person name="Damm U."/>
            <person name="Buiate E.A."/>
            <person name="Epstein L."/>
            <person name="Alkan N."/>
            <person name="Altmueller J."/>
            <person name="Alvarado-Balderrama L."/>
            <person name="Bauser C.A."/>
            <person name="Becker C."/>
            <person name="Birren B.W."/>
            <person name="Chen Z."/>
            <person name="Choi J."/>
            <person name="Crouch J.A."/>
            <person name="Duvick J.P."/>
            <person name="Farman M.A."/>
            <person name="Gan P."/>
            <person name="Heiman D."/>
            <person name="Henrissat B."/>
            <person name="Howard R.J."/>
            <person name="Kabbage M."/>
            <person name="Koch C."/>
            <person name="Kracher B."/>
            <person name="Kubo Y."/>
            <person name="Law A.D."/>
            <person name="Lebrun M.-H."/>
            <person name="Lee Y.-H."/>
            <person name="Miyara I."/>
            <person name="Moore N."/>
            <person name="Neumann U."/>
            <person name="Nordstroem K."/>
            <person name="Panaccione D.G."/>
            <person name="Panstruga R."/>
            <person name="Place M."/>
            <person name="Proctor R.H."/>
            <person name="Prusky D."/>
            <person name="Rech G."/>
            <person name="Reinhardt R."/>
            <person name="Rollins J.A."/>
            <person name="Rounsley S."/>
            <person name="Schardl C.L."/>
            <person name="Schwartz D.C."/>
            <person name="Shenoy N."/>
            <person name="Shirasu K."/>
            <person name="Sikhakolli U.R."/>
            <person name="Stueber K."/>
            <person name="Sukno S.A."/>
            <person name="Sweigard J.A."/>
            <person name="Takano Y."/>
            <person name="Takahara H."/>
            <person name="Trail F."/>
            <person name="van der Does H.C."/>
            <person name="Voll L.M."/>
            <person name="Will I."/>
            <person name="Young S."/>
            <person name="Zeng Q."/>
            <person name="Zhang J."/>
            <person name="Zhou S."/>
            <person name="Dickman M.B."/>
            <person name="Schulze-Lefert P."/>
            <person name="Ver Loren van Themaat E."/>
            <person name="Ma L.-J."/>
            <person name="Vaillancourt L.J."/>
        </authorList>
    </citation>
    <scope>NUCLEOTIDE SEQUENCE [LARGE SCALE GENOMIC DNA]</scope>
    <source>
        <strain evidence="8">M1.001 / M2 / FGSC 10212</strain>
    </source>
</reference>
<dbReference type="OrthoDB" id="1896086at2759"/>
<keyword evidence="8" id="KW-1185">Reference proteome</keyword>
<dbReference type="InterPro" id="IPR036852">
    <property type="entry name" value="Peptidase_S8/S53_dom_sf"/>
</dbReference>
<dbReference type="PANTHER" id="PTHR43806">
    <property type="entry name" value="PEPTIDASE S8"/>
    <property type="match status" value="1"/>
</dbReference>
<dbReference type="SUPFAM" id="SSF52743">
    <property type="entry name" value="Subtilisin-like"/>
    <property type="match status" value="1"/>
</dbReference>
<dbReference type="InterPro" id="IPR000209">
    <property type="entry name" value="Peptidase_S8/S53_dom"/>
</dbReference>
<accession>E3QLE4</accession>
<evidence type="ECO:0000256" key="5">
    <source>
        <dbReference type="PROSITE-ProRule" id="PRU01240"/>
    </source>
</evidence>
<dbReference type="GO" id="GO:0004252">
    <property type="term" value="F:serine-type endopeptidase activity"/>
    <property type="evidence" value="ECO:0007669"/>
    <property type="project" value="UniProtKB-UniRule"/>
</dbReference>
<evidence type="ECO:0000256" key="1">
    <source>
        <dbReference type="ARBA" id="ARBA00011073"/>
    </source>
</evidence>
<keyword evidence="4 5" id="KW-0720">Serine protease</keyword>
<dbReference type="HOGENOM" id="CLU_427588_0_0_1"/>
<feature type="active site" description="Charge relay system" evidence="5">
    <location>
        <position position="142"/>
    </location>
</feature>
<dbReference type="Proteomes" id="UP000008782">
    <property type="component" value="Unassembled WGS sequence"/>
</dbReference>
<dbReference type="RefSeq" id="XP_008095702.1">
    <property type="nucleotide sequence ID" value="XM_008097511.1"/>
</dbReference>